<reference evidence="1 2" key="1">
    <citation type="submission" date="2013-07" db="EMBL/GenBank/DDBJ databases">
        <authorList>
            <person name="Weinstock G."/>
            <person name="Sodergren E."/>
            <person name="Wylie T."/>
            <person name="Fulton L."/>
            <person name="Fulton R."/>
            <person name="Fronick C."/>
            <person name="O'Laughlin M."/>
            <person name="Godfrey J."/>
            <person name="Miner T."/>
            <person name="Herter B."/>
            <person name="Appelbaum E."/>
            <person name="Cordes M."/>
            <person name="Lek S."/>
            <person name="Wollam A."/>
            <person name="Pepin K.H."/>
            <person name="Palsikar V.B."/>
            <person name="Mitreva M."/>
            <person name="Wilson R.K."/>
        </authorList>
    </citation>
    <scope>NUCLEOTIDE SEQUENCE [LARGE SCALE GENOMIC DNA]</scope>
    <source>
        <strain evidence="1 2">ATCC 14940</strain>
    </source>
</reference>
<gene>
    <name evidence="1" type="ORF">CLOSYM_00005</name>
</gene>
<sequence>MVFSHEVFSCAFCTKIPSYTEALRACLSRLKKRPGRLFSHLPGLLFLLKAMTCARSVQVIVII</sequence>
<organism evidence="1 2">
    <name type="scientific">[Clostridium] symbiosum ATCC 14940</name>
    <dbReference type="NCBI Taxonomy" id="411472"/>
    <lineage>
        <taxon>Bacteria</taxon>
        <taxon>Bacillati</taxon>
        <taxon>Bacillota</taxon>
        <taxon>Clostridia</taxon>
        <taxon>Lachnospirales</taxon>
        <taxon>Lachnospiraceae</taxon>
        <taxon>Otoolea</taxon>
    </lineage>
</organism>
<comment type="caution">
    <text evidence="1">The sequence shown here is derived from an EMBL/GenBank/DDBJ whole genome shotgun (WGS) entry which is preliminary data.</text>
</comment>
<name>A0ABC9U4Q5_CLOSY</name>
<dbReference type="AlphaFoldDB" id="A0ABC9U4Q5"/>
<dbReference type="Proteomes" id="UP000016491">
    <property type="component" value="Unassembled WGS sequence"/>
</dbReference>
<evidence type="ECO:0000313" key="1">
    <source>
        <dbReference type="EMBL" id="ERI80761.1"/>
    </source>
</evidence>
<protein>
    <submittedName>
        <fullName evidence="1">Uncharacterized protein</fullName>
    </submittedName>
</protein>
<accession>A0ABC9U4Q5</accession>
<evidence type="ECO:0000313" key="2">
    <source>
        <dbReference type="Proteomes" id="UP000016491"/>
    </source>
</evidence>
<proteinExistence type="predicted"/>
<dbReference type="EMBL" id="AWSU01000002">
    <property type="protein sequence ID" value="ERI80761.1"/>
    <property type="molecule type" value="Genomic_DNA"/>
</dbReference>